<accession>A0A6J5X431</accession>
<organism evidence="1 2">
    <name type="scientific">Prunus armeniaca</name>
    <name type="common">Apricot</name>
    <name type="synonym">Armeniaca vulgaris</name>
    <dbReference type="NCBI Taxonomy" id="36596"/>
    <lineage>
        <taxon>Eukaryota</taxon>
        <taxon>Viridiplantae</taxon>
        <taxon>Streptophyta</taxon>
        <taxon>Embryophyta</taxon>
        <taxon>Tracheophyta</taxon>
        <taxon>Spermatophyta</taxon>
        <taxon>Magnoliopsida</taxon>
        <taxon>eudicotyledons</taxon>
        <taxon>Gunneridae</taxon>
        <taxon>Pentapetalae</taxon>
        <taxon>rosids</taxon>
        <taxon>fabids</taxon>
        <taxon>Rosales</taxon>
        <taxon>Rosaceae</taxon>
        <taxon>Amygdaloideae</taxon>
        <taxon>Amygdaleae</taxon>
        <taxon>Prunus</taxon>
    </lineage>
</organism>
<sequence>MLFIRVFNKRAGGLLVVLKLKYKGVPCQYKTKRYRRGFAERSWGHKKEGIKSLGEEQSTRKCGKCGATGHYCKTYKNRITLHINSESLKPAQNIFKQCT</sequence>
<proteinExistence type="predicted"/>
<evidence type="ECO:0000313" key="2">
    <source>
        <dbReference type="Proteomes" id="UP000507245"/>
    </source>
</evidence>
<gene>
    <name evidence="1" type="ORF">ORAREDHAP_LOCUS25167</name>
</gene>
<dbReference type="Proteomes" id="UP000507245">
    <property type="component" value="Unassembled WGS sequence"/>
</dbReference>
<dbReference type="EMBL" id="CAEKKB010000004">
    <property type="protein sequence ID" value="CAB4306855.1"/>
    <property type="molecule type" value="Genomic_DNA"/>
</dbReference>
<dbReference type="AlphaFoldDB" id="A0A6J5X431"/>
<protein>
    <submittedName>
        <fullName evidence="1">Uncharacterized protein</fullName>
    </submittedName>
</protein>
<reference evidence="2" key="1">
    <citation type="journal article" date="2020" name="Genome Biol.">
        <title>Gamete binning: chromosome-level and haplotype-resolved genome assembly enabled by high-throughput single-cell sequencing of gamete genomes.</title>
        <authorList>
            <person name="Campoy J.A."/>
            <person name="Sun H."/>
            <person name="Goel M."/>
            <person name="Jiao W.-B."/>
            <person name="Folz-Donahue K."/>
            <person name="Wang N."/>
            <person name="Rubio M."/>
            <person name="Liu C."/>
            <person name="Kukat C."/>
            <person name="Ruiz D."/>
            <person name="Huettel B."/>
            <person name="Schneeberger K."/>
        </authorList>
    </citation>
    <scope>NUCLEOTIDE SEQUENCE [LARGE SCALE GENOMIC DNA]</scope>
    <source>
        <strain evidence="2">cv. Rojo Pasion</strain>
    </source>
</reference>
<evidence type="ECO:0000313" key="1">
    <source>
        <dbReference type="EMBL" id="CAB4306855.1"/>
    </source>
</evidence>
<keyword evidence="2" id="KW-1185">Reference proteome</keyword>
<name>A0A6J5X431_PRUAR</name>